<evidence type="ECO:0000313" key="4">
    <source>
        <dbReference type="Proteomes" id="UP001057522"/>
    </source>
</evidence>
<evidence type="ECO:0000256" key="2">
    <source>
        <dbReference type="SAM" id="Coils"/>
    </source>
</evidence>
<dbReference type="NCBIfam" id="TIGR00074">
    <property type="entry name" value="hypC_hupF"/>
    <property type="match status" value="1"/>
</dbReference>
<proteinExistence type="inferred from homology"/>
<feature type="coiled-coil region" evidence="2">
    <location>
        <begin position="58"/>
        <end position="88"/>
    </location>
</feature>
<dbReference type="PRINTS" id="PR00445">
    <property type="entry name" value="HUPFHYPC"/>
</dbReference>
<evidence type="ECO:0000256" key="1">
    <source>
        <dbReference type="ARBA" id="ARBA00006018"/>
    </source>
</evidence>
<evidence type="ECO:0000313" key="3">
    <source>
        <dbReference type="EMBL" id="MCL9819200.1"/>
    </source>
</evidence>
<dbReference type="InterPro" id="IPR001109">
    <property type="entry name" value="Hydrogenase_HupF/HypC"/>
</dbReference>
<protein>
    <submittedName>
        <fullName evidence="3">HypC/HybG/HupF family hydrogenase formation chaperone</fullName>
    </submittedName>
</protein>
<name>A0ABT0TTE5_9HELI</name>
<comment type="caution">
    <text evidence="3">The sequence shown here is derived from an EMBL/GenBank/DDBJ whole genome shotgun (WGS) entry which is preliminary data.</text>
</comment>
<dbReference type="InterPro" id="IPR019812">
    <property type="entry name" value="Hydgase_assmbl_chp_CS"/>
</dbReference>
<dbReference type="Pfam" id="PF01455">
    <property type="entry name" value="HupF_HypC"/>
    <property type="match status" value="1"/>
</dbReference>
<gene>
    <name evidence="3" type="ORF">NCR95_03295</name>
</gene>
<dbReference type="Proteomes" id="UP001057522">
    <property type="component" value="Unassembled WGS sequence"/>
</dbReference>
<dbReference type="PROSITE" id="PS01097">
    <property type="entry name" value="HUPF_HYPC"/>
    <property type="match status" value="1"/>
</dbReference>
<sequence>MCLAIPSKVIAINLDTNTATLDTLGVTREASLDLMNEEVNVGDYVLLHIGYVMGKIDEEQAKLSLETYEEIIKSIEEEEKELQNANARRD</sequence>
<dbReference type="PANTHER" id="PTHR35177:SF2">
    <property type="entry name" value="HYDROGENASE MATURATION FACTOR HYBG"/>
    <property type="match status" value="1"/>
</dbReference>
<dbReference type="EMBL" id="JAMOKX010000002">
    <property type="protein sequence ID" value="MCL9819200.1"/>
    <property type="molecule type" value="Genomic_DNA"/>
</dbReference>
<comment type="similarity">
    <text evidence="1">Belongs to the HupF/HypC family.</text>
</comment>
<keyword evidence="4" id="KW-1185">Reference proteome</keyword>
<dbReference type="SUPFAM" id="SSF159127">
    <property type="entry name" value="HupF/HypC-like"/>
    <property type="match status" value="1"/>
</dbReference>
<keyword evidence="2" id="KW-0175">Coiled coil</keyword>
<accession>A0ABT0TTE5</accession>
<dbReference type="Gene3D" id="2.30.30.140">
    <property type="match status" value="1"/>
</dbReference>
<dbReference type="PANTHER" id="PTHR35177">
    <property type="entry name" value="HYDROGENASE MATURATION FACTOR HYBG"/>
    <property type="match status" value="1"/>
</dbReference>
<reference evidence="3" key="1">
    <citation type="submission" date="2022-06" db="EMBL/GenBank/DDBJ databases">
        <title>Helicobacter colisuis sp. nov.</title>
        <authorList>
            <person name="Papic B."/>
            <person name="Gruntar I."/>
        </authorList>
    </citation>
    <scope>NUCLEOTIDE SEQUENCE</scope>
    <source>
        <strain evidence="3">11154-15</strain>
    </source>
</reference>
<organism evidence="3 4">
    <name type="scientific">Helicobacter colisuis</name>
    <dbReference type="NCBI Taxonomy" id="2949739"/>
    <lineage>
        <taxon>Bacteria</taxon>
        <taxon>Pseudomonadati</taxon>
        <taxon>Campylobacterota</taxon>
        <taxon>Epsilonproteobacteria</taxon>
        <taxon>Campylobacterales</taxon>
        <taxon>Helicobacteraceae</taxon>
        <taxon>Helicobacter</taxon>
    </lineage>
</organism>
<dbReference type="RefSeq" id="WP_112058042.1">
    <property type="nucleotide sequence ID" value="NZ_JAMOKV010000002.1"/>
</dbReference>